<keyword evidence="3" id="KW-0489">Methyltransferase</keyword>
<evidence type="ECO:0000313" key="3">
    <source>
        <dbReference type="EMBL" id="GAA4683501.1"/>
    </source>
</evidence>
<evidence type="ECO:0000259" key="2">
    <source>
        <dbReference type="Pfam" id="PF13679"/>
    </source>
</evidence>
<dbReference type="Pfam" id="PF13679">
    <property type="entry name" value="Methyltransf_32"/>
    <property type="match status" value="1"/>
</dbReference>
<protein>
    <submittedName>
        <fullName evidence="3">SAM-dependent methyltransferase</fullName>
    </submittedName>
</protein>
<proteinExistence type="predicted"/>
<dbReference type="GO" id="GO:0008168">
    <property type="term" value="F:methyltransferase activity"/>
    <property type="evidence" value="ECO:0007669"/>
    <property type="project" value="UniProtKB-KW"/>
</dbReference>
<dbReference type="SUPFAM" id="SSF53335">
    <property type="entry name" value="S-adenosyl-L-methionine-dependent methyltransferases"/>
    <property type="match status" value="1"/>
</dbReference>
<dbReference type="RefSeq" id="WP_345265466.1">
    <property type="nucleotide sequence ID" value="NZ_BAABIM010000002.1"/>
</dbReference>
<dbReference type="Gene3D" id="3.40.50.150">
    <property type="entry name" value="Vaccinia Virus protein VP39"/>
    <property type="match status" value="1"/>
</dbReference>
<comment type="caution">
    <text evidence="3">The sequence shown here is derived from an EMBL/GenBank/DDBJ whole genome shotgun (WGS) entry which is preliminary data.</text>
</comment>
<organism evidence="3 4">
    <name type="scientific">Nocardioides nanhaiensis</name>
    <dbReference type="NCBI Taxonomy" id="1476871"/>
    <lineage>
        <taxon>Bacteria</taxon>
        <taxon>Bacillati</taxon>
        <taxon>Actinomycetota</taxon>
        <taxon>Actinomycetes</taxon>
        <taxon>Propionibacteriales</taxon>
        <taxon>Nocardioidaceae</taxon>
        <taxon>Nocardioides</taxon>
    </lineage>
</organism>
<evidence type="ECO:0000256" key="1">
    <source>
        <dbReference type="SAM" id="MobiDB-lite"/>
    </source>
</evidence>
<accession>A0ABP8W8N3</accession>
<dbReference type="EMBL" id="BAABIM010000002">
    <property type="protein sequence ID" value="GAA4683501.1"/>
    <property type="molecule type" value="Genomic_DNA"/>
</dbReference>
<sequence length="407" mass="44911">MSDDEAGLRRLRQAVLDDEHLVRAVLSGVRRGQEVPWRRVEVRPVALKAGRHLQVVAYDATQAHTSNHAAGAEAAAEVDRLLALPFGNAHVETTTHTHQLRWTKKGRPLVHSSARSAPVEADHEHDRRKQRLLPDDDPLWQELGLADAQGRIKPTRQAKWRQVEEFCRVLDAGVREARASGHLRRPTPEQPLVLVDLGCGNGYLTFAAHRVLTRTHGLPVCVVGVDTKQQSADHNRALAARLGLGEAESHFVVGTILDGVLPPELPDPDVVLALHACDTATDEALARAVGWGAGLVLAAPCCHHDVAAQLRRQPAPGPWAMVTRHGILRERLADTLTDALRAALLRLRGYRVEVMEFVPSEHTPRNSMLRAVRTGRHSPEHVEEYQQMVAAWSVRPRLAELLGEGLE</sequence>
<dbReference type="InterPro" id="IPR025714">
    <property type="entry name" value="Methyltranfer_dom"/>
</dbReference>
<dbReference type="Proteomes" id="UP001500621">
    <property type="component" value="Unassembled WGS sequence"/>
</dbReference>
<feature type="region of interest" description="Disordered" evidence="1">
    <location>
        <begin position="106"/>
        <end position="133"/>
    </location>
</feature>
<feature type="domain" description="Methyltransferase" evidence="2">
    <location>
        <begin position="159"/>
        <end position="309"/>
    </location>
</feature>
<reference evidence="4" key="1">
    <citation type="journal article" date="2019" name="Int. J. Syst. Evol. Microbiol.">
        <title>The Global Catalogue of Microorganisms (GCM) 10K type strain sequencing project: providing services to taxonomists for standard genome sequencing and annotation.</title>
        <authorList>
            <consortium name="The Broad Institute Genomics Platform"/>
            <consortium name="The Broad Institute Genome Sequencing Center for Infectious Disease"/>
            <person name="Wu L."/>
            <person name="Ma J."/>
        </authorList>
    </citation>
    <scope>NUCLEOTIDE SEQUENCE [LARGE SCALE GENOMIC DNA]</scope>
    <source>
        <strain evidence="4">JCM 18127</strain>
    </source>
</reference>
<evidence type="ECO:0000313" key="4">
    <source>
        <dbReference type="Proteomes" id="UP001500621"/>
    </source>
</evidence>
<dbReference type="GO" id="GO:0032259">
    <property type="term" value="P:methylation"/>
    <property type="evidence" value="ECO:0007669"/>
    <property type="project" value="UniProtKB-KW"/>
</dbReference>
<dbReference type="PANTHER" id="PTHR13369:SF3">
    <property type="entry name" value="METHYLTRANSFERASE DOMAIN-CONTAINING PROTEIN"/>
    <property type="match status" value="1"/>
</dbReference>
<keyword evidence="3" id="KW-0808">Transferase</keyword>
<dbReference type="PANTHER" id="PTHR13369">
    <property type="match status" value="1"/>
</dbReference>
<gene>
    <name evidence="3" type="ORF">GCM10023226_20830</name>
</gene>
<name>A0ABP8W8N3_9ACTN</name>
<keyword evidence="4" id="KW-1185">Reference proteome</keyword>
<dbReference type="InterPro" id="IPR029063">
    <property type="entry name" value="SAM-dependent_MTases_sf"/>
</dbReference>